<name>A0A238Y4X2_9RHOB</name>
<dbReference type="PROSITE" id="PS51186">
    <property type="entry name" value="GNAT"/>
    <property type="match status" value="1"/>
</dbReference>
<dbReference type="PANTHER" id="PTHR43877">
    <property type="entry name" value="AMINOALKYLPHOSPHONATE N-ACETYLTRANSFERASE-RELATED-RELATED"/>
    <property type="match status" value="1"/>
</dbReference>
<sequence>MSVTIETVSPRDPQAVGLLEQSHALMRKMFAPEDNHFLGLDALCVPAISLYLAAYGGQAVGCVALMRAEGYGEVKSFFVDPGARGRGVGQALLAHLEGVARGEGLTWLRLETGTGLDAAARLYRSRGFLPSGPFGAYEESPASLFFEKSLDQDR</sequence>
<dbReference type="AlphaFoldDB" id="A0A238Y4X2"/>
<accession>A0A238Y4X2</accession>
<proteinExistence type="predicted"/>
<gene>
    <name evidence="4" type="ORF">SAMN06265370_114130</name>
</gene>
<reference evidence="4 5" key="1">
    <citation type="submission" date="2017-06" db="EMBL/GenBank/DDBJ databases">
        <authorList>
            <person name="Kim H.J."/>
            <person name="Triplett B.A."/>
        </authorList>
    </citation>
    <scope>NUCLEOTIDE SEQUENCE [LARGE SCALE GENOMIC DNA]</scope>
    <source>
        <strain evidence="4 5">DSM 29052</strain>
    </source>
</reference>
<dbReference type="InterPro" id="IPR016181">
    <property type="entry name" value="Acyl_CoA_acyltransferase"/>
</dbReference>
<keyword evidence="1 4" id="KW-0808">Transferase</keyword>
<dbReference type="InterPro" id="IPR000182">
    <property type="entry name" value="GNAT_dom"/>
</dbReference>
<dbReference type="EMBL" id="FZNN01000014">
    <property type="protein sequence ID" value="SNR66245.1"/>
    <property type="molecule type" value="Genomic_DNA"/>
</dbReference>
<dbReference type="RefSeq" id="WP_089272003.1">
    <property type="nucleotide sequence ID" value="NZ_FZNN01000014.1"/>
</dbReference>
<dbReference type="InterPro" id="IPR050832">
    <property type="entry name" value="Bact_Acetyltransf"/>
</dbReference>
<evidence type="ECO:0000313" key="5">
    <source>
        <dbReference type="Proteomes" id="UP000198417"/>
    </source>
</evidence>
<dbReference type="PANTHER" id="PTHR43877:SF2">
    <property type="entry name" value="AMINOALKYLPHOSPHONATE N-ACETYLTRANSFERASE-RELATED"/>
    <property type="match status" value="1"/>
</dbReference>
<dbReference type="CDD" id="cd04301">
    <property type="entry name" value="NAT_SF"/>
    <property type="match status" value="1"/>
</dbReference>
<organism evidence="4 5">
    <name type="scientific">Puniceibacterium sediminis</name>
    <dbReference type="NCBI Taxonomy" id="1608407"/>
    <lineage>
        <taxon>Bacteria</taxon>
        <taxon>Pseudomonadati</taxon>
        <taxon>Pseudomonadota</taxon>
        <taxon>Alphaproteobacteria</taxon>
        <taxon>Rhodobacterales</taxon>
        <taxon>Paracoccaceae</taxon>
        <taxon>Puniceibacterium</taxon>
    </lineage>
</organism>
<evidence type="ECO:0000256" key="1">
    <source>
        <dbReference type="ARBA" id="ARBA00022679"/>
    </source>
</evidence>
<protein>
    <submittedName>
        <fullName evidence="4">Putative acetyltransferase</fullName>
    </submittedName>
</protein>
<feature type="domain" description="N-acetyltransferase" evidence="3">
    <location>
        <begin position="3"/>
        <end position="151"/>
    </location>
</feature>
<dbReference type="Pfam" id="PF00583">
    <property type="entry name" value="Acetyltransf_1"/>
    <property type="match status" value="1"/>
</dbReference>
<dbReference type="GO" id="GO:0016747">
    <property type="term" value="F:acyltransferase activity, transferring groups other than amino-acyl groups"/>
    <property type="evidence" value="ECO:0007669"/>
    <property type="project" value="InterPro"/>
</dbReference>
<dbReference type="OrthoDB" id="9803233at2"/>
<evidence type="ECO:0000259" key="3">
    <source>
        <dbReference type="PROSITE" id="PS51186"/>
    </source>
</evidence>
<keyword evidence="5" id="KW-1185">Reference proteome</keyword>
<evidence type="ECO:0000313" key="4">
    <source>
        <dbReference type="EMBL" id="SNR66245.1"/>
    </source>
</evidence>
<dbReference type="SUPFAM" id="SSF55729">
    <property type="entry name" value="Acyl-CoA N-acyltransferases (Nat)"/>
    <property type="match status" value="1"/>
</dbReference>
<dbReference type="Gene3D" id="3.40.630.30">
    <property type="match status" value="1"/>
</dbReference>
<keyword evidence="2" id="KW-0012">Acyltransferase</keyword>
<dbReference type="Proteomes" id="UP000198417">
    <property type="component" value="Unassembled WGS sequence"/>
</dbReference>
<evidence type="ECO:0000256" key="2">
    <source>
        <dbReference type="ARBA" id="ARBA00023315"/>
    </source>
</evidence>